<feature type="domain" description="ABC3 transporter permease C-terminal" evidence="7">
    <location>
        <begin position="262"/>
        <end position="369"/>
    </location>
</feature>
<keyword evidence="5 6" id="KW-0472">Membrane</keyword>
<keyword evidence="3 6" id="KW-0812">Transmembrane</keyword>
<dbReference type="GO" id="GO:0005886">
    <property type="term" value="C:plasma membrane"/>
    <property type="evidence" value="ECO:0007669"/>
    <property type="project" value="UniProtKB-SubCell"/>
</dbReference>
<feature type="transmembrane region" description="Helical" evidence="6">
    <location>
        <begin position="692"/>
        <end position="713"/>
    </location>
</feature>
<evidence type="ECO:0000256" key="5">
    <source>
        <dbReference type="ARBA" id="ARBA00023136"/>
    </source>
</evidence>
<evidence type="ECO:0000256" key="2">
    <source>
        <dbReference type="ARBA" id="ARBA00022475"/>
    </source>
</evidence>
<feature type="transmembrane region" description="Helical" evidence="6">
    <location>
        <begin position="421"/>
        <end position="441"/>
    </location>
</feature>
<feature type="transmembrane region" description="Helical" evidence="6">
    <location>
        <begin position="308"/>
        <end position="330"/>
    </location>
</feature>
<protein>
    <submittedName>
        <fullName evidence="8">Putative ABC transport system permease protein</fullName>
    </submittedName>
</protein>
<dbReference type="RefSeq" id="WP_184324941.1">
    <property type="nucleotide sequence ID" value="NZ_JACHLZ010000001.1"/>
</dbReference>
<feature type="transmembrane region" description="Helical" evidence="6">
    <location>
        <begin position="649"/>
        <end position="672"/>
    </location>
</feature>
<evidence type="ECO:0000259" key="7">
    <source>
        <dbReference type="Pfam" id="PF02687"/>
    </source>
</evidence>
<dbReference type="Pfam" id="PF02687">
    <property type="entry name" value="FtsX"/>
    <property type="match status" value="2"/>
</dbReference>
<feature type="transmembrane region" description="Helical" evidence="6">
    <location>
        <begin position="749"/>
        <end position="770"/>
    </location>
</feature>
<organism evidence="8 9">
    <name type="scientific">Brachybacterium aquaticum</name>
    <dbReference type="NCBI Taxonomy" id="1432564"/>
    <lineage>
        <taxon>Bacteria</taxon>
        <taxon>Bacillati</taxon>
        <taxon>Actinomycetota</taxon>
        <taxon>Actinomycetes</taxon>
        <taxon>Micrococcales</taxon>
        <taxon>Dermabacteraceae</taxon>
        <taxon>Brachybacterium</taxon>
    </lineage>
</organism>
<evidence type="ECO:0000313" key="9">
    <source>
        <dbReference type="Proteomes" id="UP000588158"/>
    </source>
</evidence>
<keyword evidence="2" id="KW-1003">Cell membrane</keyword>
<comment type="subcellular location">
    <subcellularLocation>
        <location evidence="1">Cell membrane</location>
        <topology evidence="1">Multi-pass membrane protein</topology>
    </subcellularLocation>
</comment>
<keyword evidence="4 6" id="KW-1133">Transmembrane helix</keyword>
<dbReference type="PROSITE" id="PS51257">
    <property type="entry name" value="PROKAR_LIPOPROTEIN"/>
    <property type="match status" value="1"/>
</dbReference>
<feature type="transmembrane region" description="Helical" evidence="6">
    <location>
        <begin position="350"/>
        <end position="376"/>
    </location>
</feature>
<feature type="domain" description="ABC3 transporter permease C-terminal" evidence="7">
    <location>
        <begin position="649"/>
        <end position="775"/>
    </location>
</feature>
<evidence type="ECO:0000256" key="6">
    <source>
        <dbReference type="SAM" id="Phobius"/>
    </source>
</evidence>
<dbReference type="InterPro" id="IPR038766">
    <property type="entry name" value="Membrane_comp_ABC_pdt"/>
</dbReference>
<keyword evidence="9" id="KW-1185">Reference proteome</keyword>
<dbReference type="PANTHER" id="PTHR30287">
    <property type="entry name" value="MEMBRANE COMPONENT OF PREDICTED ABC SUPERFAMILY METABOLITE UPTAKE TRANSPORTER"/>
    <property type="match status" value="1"/>
</dbReference>
<reference evidence="8 9" key="1">
    <citation type="submission" date="2020-08" db="EMBL/GenBank/DDBJ databases">
        <title>Sequencing the genomes of 1000 actinobacteria strains.</title>
        <authorList>
            <person name="Klenk H.-P."/>
        </authorList>
    </citation>
    <scope>NUCLEOTIDE SEQUENCE [LARGE SCALE GENOMIC DNA]</scope>
    <source>
        <strain evidence="8 9">DSM 28796</strain>
    </source>
</reference>
<sequence length="785" mass="81104">MLVRMAAGMLRRDRAVALTLAGLLALSALLACAGAGLMARLVGAGDALLDRADAPHLVQMHTGDLDPAAIDAFAASQDAVTAHRISPLLGIDGAELLLDGRSQEGSVQENSLTVPDPERDLLLDLEDRPVTAVARGQIWLPLYHRLETGLEVGSTVTILAPDGFRRDLEVAGFFRDSTMNTAIAGSKRLAVHRDDLADIAAHTGTPEQLISFWVEDPAARLPALRTAYQEAGLPSAGPMVDRSAFALFAIIAEGLVGAVVLAASLLVLVVGLLCLRLAVRTALERNRREIAVLRAIGVSSPDVRRLHLLTYALIAVPAALAGLLAGTALAPVLSADLVRYTGHQGGPHVLLVPAAVAALLVASVLATVALQLRALLRREPAEDLRAGARTARPGRLRLHRSPLPVGPSLGVMALLRRGGGAPLLAGVFAVCAVLVMLPAAMASTLAAPQLSAQLGFGDGDVRIDLRHSGPADAARFETAEQLLADDPRIASHTALVSTRHLVEGGDGVPFSLPVAGGDHGTSGSGYAQGRPPAAADEIALSLTALAETGRDIGDTLPVQADGTWQDLRIVGSYQDLTYGGITARAQLPVEGEQVLWYVLGAELLPGADGDAVLADLAGALPGARVSDTVEYRAQLLGPIAERMDATARLAIAVSLALAMLFAAMVTRLWLAAEAGEIAIRSALGATPAGLRAPYLTRVLLALAAGTVLGAVLAPVAGRTLLNALLEVMTGGVQALFSGTSRLDLVIDPLGTLVGLPLALAAAVVAATLLTTHALRTVHVRTVTAD</sequence>
<dbReference type="EMBL" id="JACHLZ010000001">
    <property type="protein sequence ID" value="MBB5831484.1"/>
    <property type="molecule type" value="Genomic_DNA"/>
</dbReference>
<comment type="caution">
    <text evidence="8">The sequence shown here is derived from an EMBL/GenBank/DDBJ whole genome shotgun (WGS) entry which is preliminary data.</text>
</comment>
<evidence type="ECO:0000256" key="3">
    <source>
        <dbReference type="ARBA" id="ARBA00022692"/>
    </source>
</evidence>
<name>A0A841AEA8_9MICO</name>
<accession>A0A841AEA8</accession>
<evidence type="ECO:0000256" key="1">
    <source>
        <dbReference type="ARBA" id="ARBA00004651"/>
    </source>
</evidence>
<dbReference type="InterPro" id="IPR003838">
    <property type="entry name" value="ABC3_permease_C"/>
</dbReference>
<proteinExistence type="predicted"/>
<evidence type="ECO:0000256" key="4">
    <source>
        <dbReference type="ARBA" id="ARBA00022989"/>
    </source>
</evidence>
<gene>
    <name evidence="8" type="ORF">HNR70_001297</name>
</gene>
<dbReference type="PANTHER" id="PTHR30287:SF2">
    <property type="entry name" value="BLL1001 PROTEIN"/>
    <property type="match status" value="1"/>
</dbReference>
<feature type="transmembrane region" description="Helical" evidence="6">
    <location>
        <begin position="245"/>
        <end position="278"/>
    </location>
</feature>
<evidence type="ECO:0000313" key="8">
    <source>
        <dbReference type="EMBL" id="MBB5831484.1"/>
    </source>
</evidence>
<dbReference type="AlphaFoldDB" id="A0A841AEA8"/>
<dbReference type="Proteomes" id="UP000588158">
    <property type="component" value="Unassembled WGS sequence"/>
</dbReference>